<proteinExistence type="predicted"/>
<dbReference type="HOGENOM" id="CLU_2271905_0_0_11"/>
<reference evidence="1 2" key="1">
    <citation type="journal article" date="2009" name="Stand. Genomic Sci.">
        <title>Complete genome sequence of Beutenbergia cavernae type strain (HKI 0122).</title>
        <authorList>
            <person name="Land M."/>
            <person name="Pukall R."/>
            <person name="Abt B."/>
            <person name="Goker M."/>
            <person name="Rohde M."/>
            <person name="Glavina Del Rio T."/>
            <person name="Tice H."/>
            <person name="Copeland A."/>
            <person name="Cheng J.F."/>
            <person name="Lucas S."/>
            <person name="Chen F."/>
            <person name="Nolan M."/>
            <person name="Bruce D."/>
            <person name="Goodwin L."/>
            <person name="Pitluck S."/>
            <person name="Ivanova N."/>
            <person name="Mavromatis K."/>
            <person name="Ovchinnikova G."/>
            <person name="Pati A."/>
            <person name="Chen A."/>
            <person name="Palaniappan K."/>
            <person name="Hauser L."/>
            <person name="Chang Y.J."/>
            <person name="Jefferies C.C."/>
            <person name="Saunders E."/>
            <person name="Brettin T."/>
            <person name="Detter J.C."/>
            <person name="Han C."/>
            <person name="Chain P."/>
            <person name="Bristow J."/>
            <person name="Eisen J.A."/>
            <person name="Markowitz V."/>
            <person name="Hugenholtz P."/>
            <person name="Kyrpides N.C."/>
            <person name="Klenk H.P."/>
            <person name="Lapidus A."/>
        </authorList>
    </citation>
    <scope>NUCLEOTIDE SEQUENCE [LARGE SCALE GENOMIC DNA]</scope>
    <source>
        <strain evidence="2">ATCC BAA-8 / DSM 12333 / NBRC 16432</strain>
    </source>
</reference>
<protein>
    <submittedName>
        <fullName evidence="1">Uncharacterized protein</fullName>
    </submittedName>
</protein>
<accession>C5C3Y4</accession>
<gene>
    <name evidence="1" type="ordered locus">Bcav_1641</name>
</gene>
<name>C5C3Y4_BEUC1</name>
<sequence>MTVEVSPDEFPDEIRLWWDVSTRLTECADVVEALVPVERAFTFLGDATALQYEGVRTHAWVLLVQGAHAARDIAESLRQTHVTYLTTDESAKARLDGMGNGS</sequence>
<evidence type="ECO:0000313" key="1">
    <source>
        <dbReference type="EMBL" id="ACQ79897.1"/>
    </source>
</evidence>
<dbReference type="STRING" id="471853.Bcav_1641"/>
<dbReference type="AlphaFoldDB" id="C5C3Y4"/>
<dbReference type="KEGG" id="bcv:Bcav_1641"/>
<dbReference type="Proteomes" id="UP000007962">
    <property type="component" value="Chromosome"/>
</dbReference>
<dbReference type="RefSeq" id="WP_015882137.1">
    <property type="nucleotide sequence ID" value="NC_012669.1"/>
</dbReference>
<evidence type="ECO:0000313" key="2">
    <source>
        <dbReference type="Proteomes" id="UP000007962"/>
    </source>
</evidence>
<organism evidence="1 2">
    <name type="scientific">Beutenbergia cavernae (strain ATCC BAA-8 / DSM 12333 / CCUG 43141 / JCM 11478 / NBRC 16432 / NCIMB 13614 / HKI 0122)</name>
    <dbReference type="NCBI Taxonomy" id="471853"/>
    <lineage>
        <taxon>Bacteria</taxon>
        <taxon>Bacillati</taxon>
        <taxon>Actinomycetota</taxon>
        <taxon>Actinomycetes</taxon>
        <taxon>Micrococcales</taxon>
        <taxon>Beutenbergiaceae</taxon>
        <taxon>Beutenbergia</taxon>
    </lineage>
</organism>
<keyword evidence="2" id="KW-1185">Reference proteome</keyword>
<dbReference type="EMBL" id="CP001618">
    <property type="protein sequence ID" value="ACQ79897.1"/>
    <property type="molecule type" value="Genomic_DNA"/>
</dbReference>